<feature type="transmembrane region" description="Helical" evidence="1">
    <location>
        <begin position="225"/>
        <end position="248"/>
    </location>
</feature>
<dbReference type="Proteomes" id="UP001296706">
    <property type="component" value="Unassembled WGS sequence"/>
</dbReference>
<protein>
    <recommendedName>
        <fullName evidence="4">Integral membrane protein</fullName>
    </recommendedName>
</protein>
<reference evidence="2 3" key="1">
    <citation type="submission" date="2020-04" db="EMBL/GenBank/DDBJ databases">
        <authorList>
            <person name="Klaysubun C."/>
            <person name="Duangmal K."/>
            <person name="Lipun K."/>
        </authorList>
    </citation>
    <scope>NUCLEOTIDE SEQUENCE [LARGE SCALE GENOMIC DNA]</scope>
    <source>
        <strain evidence="2 3">JCM 11839</strain>
    </source>
</reference>
<name>A0ABX1REV4_9PSEU</name>
<keyword evidence="1" id="KW-0472">Membrane</keyword>
<evidence type="ECO:0000313" key="2">
    <source>
        <dbReference type="EMBL" id="NMH78459.1"/>
    </source>
</evidence>
<comment type="caution">
    <text evidence="2">The sequence shown here is derived from an EMBL/GenBank/DDBJ whole genome shotgun (WGS) entry which is preliminary data.</text>
</comment>
<feature type="transmembrane region" description="Helical" evidence="1">
    <location>
        <begin position="341"/>
        <end position="364"/>
    </location>
</feature>
<feature type="transmembrane region" description="Helical" evidence="1">
    <location>
        <begin position="309"/>
        <end position="335"/>
    </location>
</feature>
<keyword evidence="1" id="KW-1133">Transmembrane helix</keyword>
<evidence type="ECO:0008006" key="4">
    <source>
        <dbReference type="Google" id="ProtNLM"/>
    </source>
</evidence>
<keyword evidence="3" id="KW-1185">Reference proteome</keyword>
<accession>A0ABX1REV4</accession>
<feature type="transmembrane region" description="Helical" evidence="1">
    <location>
        <begin position="143"/>
        <end position="165"/>
    </location>
</feature>
<gene>
    <name evidence="2" type="ORF">HF577_15355</name>
</gene>
<feature type="transmembrane region" description="Helical" evidence="1">
    <location>
        <begin position="185"/>
        <end position="205"/>
    </location>
</feature>
<organism evidence="2 3">
    <name type="scientific">Pseudonocardia xinjiangensis</name>
    <dbReference type="NCBI Taxonomy" id="75289"/>
    <lineage>
        <taxon>Bacteria</taxon>
        <taxon>Bacillati</taxon>
        <taxon>Actinomycetota</taxon>
        <taxon>Actinomycetes</taxon>
        <taxon>Pseudonocardiales</taxon>
        <taxon>Pseudonocardiaceae</taxon>
        <taxon>Pseudonocardia</taxon>
    </lineage>
</organism>
<sequence length="379" mass="39070">MVITHERRRASVPSTAALTWSALASCLGLWWWWQPQHYPFGPGEGNTFGTVLGVVPEAAVPPALVVAGGWGLVASGLAALRAPSRAVTAVVVATAVGYAAVFGLVLPGIQPLSLVGYAMAMLGPVVLFGTVVAGAWRWRGGPWAVGAFVLTGVLAWATGLADAAVLRRYLDVIVGTADKAGPPAVLLFFLVGGLLWGVLGTRTVLRATTGRPVPGWMKPEAAARWGKVTVAIAAACALPYGLVRLTWLTPWPVGGSADLLTAEPEIRLHGLLLGLAALAGAVLTTGLIARWGEVWPRWVPVVRGRPVPVAAAVVPGTLVAALFTVAAVPLSVMVVASGSPVLLLVFPFPVWGPALGAAVLAYALRRRGEAGRTGTMGTS</sequence>
<proteinExistence type="predicted"/>
<feature type="transmembrane region" description="Helical" evidence="1">
    <location>
        <begin position="87"/>
        <end position="109"/>
    </location>
</feature>
<feature type="transmembrane region" description="Helical" evidence="1">
    <location>
        <begin position="115"/>
        <end position="136"/>
    </location>
</feature>
<dbReference type="PROSITE" id="PS51257">
    <property type="entry name" value="PROKAR_LIPOPROTEIN"/>
    <property type="match status" value="1"/>
</dbReference>
<feature type="transmembrane region" description="Helical" evidence="1">
    <location>
        <begin position="59"/>
        <end position="80"/>
    </location>
</feature>
<keyword evidence="1" id="KW-0812">Transmembrane</keyword>
<dbReference type="EMBL" id="JAAXKY010000044">
    <property type="protein sequence ID" value="NMH78459.1"/>
    <property type="molecule type" value="Genomic_DNA"/>
</dbReference>
<evidence type="ECO:0000313" key="3">
    <source>
        <dbReference type="Proteomes" id="UP001296706"/>
    </source>
</evidence>
<evidence type="ECO:0000256" key="1">
    <source>
        <dbReference type="SAM" id="Phobius"/>
    </source>
</evidence>
<feature type="transmembrane region" description="Helical" evidence="1">
    <location>
        <begin position="268"/>
        <end position="289"/>
    </location>
</feature>
<dbReference type="RefSeq" id="WP_169396528.1">
    <property type="nucleotide sequence ID" value="NZ_BAAAJH010000014.1"/>
</dbReference>
<feature type="transmembrane region" description="Helical" evidence="1">
    <location>
        <begin position="12"/>
        <end position="33"/>
    </location>
</feature>